<reference evidence="2 3" key="1">
    <citation type="submission" date="2021-05" db="EMBL/GenBank/DDBJ databases">
        <title>Roseococcus sp. XZZS9, whole genome shotgun sequencing project.</title>
        <authorList>
            <person name="Zhao G."/>
            <person name="Shen L."/>
        </authorList>
    </citation>
    <scope>NUCLEOTIDE SEQUENCE [LARGE SCALE GENOMIC DNA]</scope>
    <source>
        <strain evidence="2 3">XZZS9</strain>
    </source>
</reference>
<sequence length="2152" mass="235296">MVDYRGARGSNTGDDFHELWATRQAIGLLDAASGLEALALEGTLEPGAPDTWDGVDCTLYFGGEDAASAERVRLEQLKYSGSSPDTPWTVARLTYVRPPAKAPEVATGSASKPRAPRGNKQGRIPRREVGDGSVLSRMAKAWAEMRALRPSKPSPEVALVTNQPIAPELKAAFDRAAANSATNATTAPQPDESDEGKLLRASGLTPEDFREFAACMDLVSGTGSRFALEDRVLRAMAEWSDDDARADTLVLRQFVRERMLPEHDRSPITREGVMLQALGASDRNALFPCRADFKPTDKLVRRASVEEAGRLLVTEPLLCLHGEGGVGKTTALRQIEGGLPEGSVMVTFDCYGGGRYLDPAELRHHPADAFTQLANEVATRLRLPLLLRRHGNTDFPRMFMERLRRAAVALAARNPGALLIVAIDAADNSITAARERPAPEPSFVHDFVRLGSLPGNVRFVVTARTGRLDTLGLPDGYRRLPIPAFALGETEEFVRQQRATIPGQAWITEFHALSGGIPRVQAYAFEGGGQDEDAPLARLRPGKSLDAVFEERFGEALAKNGSSGGVSAVCAGLIALARPVPLPALAAVLRTNEHHVRDVCRDLAPGVRVEGDAVALADEDFEAFVRARAERELAEVRDRTASWLLSRAGTEAYAALHVGPALAAAGRFPELLDLVEREPVPRAVSDPIQQREAELQRLTLAVAASRAAGDPSRGLRYVLIGAEGHGKDKALQTLLADNPDLAARFAADTVGRLLLSDPDYRSGHGRILYNRLVVHAEREDSISYREDSRAIAAWNQARMRMLRKDQRGRTDPWPLDSIAVAADTEAALKLFGPAAGLKQLDRWSPLSARVDVALDLPPRLIAEGRAADLEALLATGDLSSLAGVFLRVPLALAGQDVDDATLEAGLLHLSRLLRSGKGIDGYLQRTDQPARLIDLLLTGCEILTARAPALRGVDTILVRLLEGGRRRIDRNNASNPVRLDVVFRAYALLEARSGKRPTALGVFEPRPEAPKDAQGRTVRDEDAKRHDREIHEIAGAVFPSYAAVSCALTGMDVSDQAVAALRSAAGSLDREKWRLEREPSFQAIRSLVARNLLTLLTAGYGPETLHELAMAIAGGWTGGEGAPDALLVSRLSLRLEIHDAVIASLTASATETHSMRLGARSKSESLVAHARLLLPLSRDDAGGVFRMAVEAAGELDTEIWGQLILVEKLVRQASVAVADRRATALYLGEVVADAAVRLDGMRHFPWAEAMAALAGLNQPIALAAASRWEARSVVQLWETLPSVLRTGLAEGSLTPGEAGALSLCLETDHELLEESLRTSQGLPAATRRVLREEAARDMLLRTGRADASEDICAAPEAELGPLSRALADRERFKKALPPPRTEREAPNPSSGDALAVAHTWTAEVVTDGAALAASIHTLQESARIGRTYLSLGSILSAARRVVPARARTGHLDAIVALSEEHGRREVVRALTEALGAWDSPAVTTWCRMVLPGLVKDWLPAISTGLPYGRDEITPLLDRAGMDRDKRRDLLLEAVQAHVDGLGPEALLGHVGIIAALLPPESVADLLEWYVQRLASRIRETDLERVGTKAIPEDPAGAIGRFLMAQMGSPDSRARWRAGHAVRRLARTGDIRAVEGFAREFGRSEEPVFSGPTPAYYPLAARLWTAITLDRVAAERPDALIAAASALLRTALDEDFPHLLLRAFARDACLKLVDAGVMTLSPQEAARLAAVNRSTLPTVKADHRHLREDGRHMLSRENRRFRFDIMDTVPYWYAPIWSAFAEPVGARFLDAAERWIVDVWGWPEERVRSAPKLHWRLRHDREYALRRHGHGSRPVIEVLDTHLEWHAMWCAAGELLKCVPLAATEPQDWDNLDHRVRREQLYEPPLWAADLLVPTPLHPRHWTLGDGPLADWVAAIREPDHRVGMFPPEREIYVTVAGDENTISSDRSQEIVISSALVEPSTAPALLNALQTMDDSWDYKLPEEGEESFEIDTPPYQLLGWLVRPERGDSIEEHDPFHGQARCVTSSPGVRVRQACGLTRDASGAPRWARPGSDEPMFVFEVWGEQERDENREQTVRSTGWRLLAHQQQLREFLQGQGLGLVIELEVRRRGNGTRRYTGEEGADPPEARFDRVYRLNPEGDLDIAEGRLGSWS</sequence>
<feature type="region of interest" description="Disordered" evidence="1">
    <location>
        <begin position="999"/>
        <end position="1024"/>
    </location>
</feature>
<evidence type="ECO:0000313" key="3">
    <source>
        <dbReference type="Proteomes" id="UP000766336"/>
    </source>
</evidence>
<feature type="region of interest" description="Disordered" evidence="1">
    <location>
        <begin position="101"/>
        <end position="127"/>
    </location>
</feature>
<dbReference type="SUPFAM" id="SSF52540">
    <property type="entry name" value="P-loop containing nucleoside triphosphate hydrolases"/>
    <property type="match status" value="1"/>
</dbReference>
<accession>A0ABS5QIW2</accession>
<evidence type="ECO:0008006" key="4">
    <source>
        <dbReference type="Google" id="ProtNLM"/>
    </source>
</evidence>
<dbReference type="Proteomes" id="UP000766336">
    <property type="component" value="Unassembled WGS sequence"/>
</dbReference>
<dbReference type="RefSeq" id="WP_213671535.1">
    <property type="nucleotide sequence ID" value="NZ_JAHCDA010000003.1"/>
</dbReference>
<organism evidence="2 3">
    <name type="scientific">Roseococcus pinisoli</name>
    <dbReference type="NCBI Taxonomy" id="2835040"/>
    <lineage>
        <taxon>Bacteria</taxon>
        <taxon>Pseudomonadati</taxon>
        <taxon>Pseudomonadota</taxon>
        <taxon>Alphaproteobacteria</taxon>
        <taxon>Acetobacterales</taxon>
        <taxon>Roseomonadaceae</taxon>
        <taxon>Roseococcus</taxon>
    </lineage>
</organism>
<name>A0ABS5QIW2_9PROT</name>
<protein>
    <recommendedName>
        <fullName evidence="4">ATP-binding protein</fullName>
    </recommendedName>
</protein>
<proteinExistence type="predicted"/>
<feature type="compositionally biased region" description="Basic and acidic residues" evidence="1">
    <location>
        <begin position="1005"/>
        <end position="1024"/>
    </location>
</feature>
<evidence type="ECO:0000256" key="1">
    <source>
        <dbReference type="SAM" id="MobiDB-lite"/>
    </source>
</evidence>
<dbReference type="InterPro" id="IPR027417">
    <property type="entry name" value="P-loop_NTPase"/>
</dbReference>
<comment type="caution">
    <text evidence="2">The sequence shown here is derived from an EMBL/GenBank/DDBJ whole genome shotgun (WGS) entry which is preliminary data.</text>
</comment>
<gene>
    <name evidence="2" type="ORF">KHU32_18040</name>
</gene>
<feature type="compositionally biased region" description="Low complexity" evidence="1">
    <location>
        <begin position="177"/>
        <end position="187"/>
    </location>
</feature>
<dbReference type="EMBL" id="JAHCDA010000003">
    <property type="protein sequence ID" value="MBS7812855.1"/>
    <property type="molecule type" value="Genomic_DNA"/>
</dbReference>
<keyword evidence="3" id="KW-1185">Reference proteome</keyword>
<feature type="region of interest" description="Disordered" evidence="1">
    <location>
        <begin position="177"/>
        <end position="197"/>
    </location>
</feature>
<evidence type="ECO:0000313" key="2">
    <source>
        <dbReference type="EMBL" id="MBS7812855.1"/>
    </source>
</evidence>